<reference evidence="2" key="1">
    <citation type="submission" date="2021-08" db="EMBL/GenBank/DDBJ databases">
        <title>Flavobacterium sp. strain CC-SYL302.</title>
        <authorList>
            <person name="Lin S.-Y."/>
            <person name="Lee T.-H."/>
            <person name="Young C.-C."/>
        </authorList>
    </citation>
    <scope>NUCLEOTIDE SEQUENCE</scope>
    <source>
        <strain evidence="2">CC-SYL302</strain>
    </source>
</reference>
<evidence type="ECO:0000313" key="3">
    <source>
        <dbReference type="Proteomes" id="UP001163328"/>
    </source>
</evidence>
<organism evidence="2 3">
    <name type="scientific">Flavobacterium agricola</name>
    <dbReference type="NCBI Taxonomy" id="2870839"/>
    <lineage>
        <taxon>Bacteria</taxon>
        <taxon>Pseudomonadati</taxon>
        <taxon>Bacteroidota</taxon>
        <taxon>Flavobacteriia</taxon>
        <taxon>Flavobacteriales</taxon>
        <taxon>Flavobacteriaceae</taxon>
        <taxon>Flavobacterium</taxon>
    </lineage>
</organism>
<dbReference type="Proteomes" id="UP001163328">
    <property type="component" value="Chromosome"/>
</dbReference>
<protein>
    <submittedName>
        <fullName evidence="2">Sensor of ECF-type sigma factor</fullName>
    </submittedName>
</protein>
<feature type="signal peptide" evidence="1">
    <location>
        <begin position="1"/>
        <end position="17"/>
    </location>
</feature>
<dbReference type="EMBL" id="CP081495">
    <property type="protein sequence ID" value="UYW02564.1"/>
    <property type="molecule type" value="Genomic_DNA"/>
</dbReference>
<evidence type="ECO:0000256" key="1">
    <source>
        <dbReference type="SAM" id="SignalP"/>
    </source>
</evidence>
<gene>
    <name evidence="2" type="ORF">K5I29_06750</name>
</gene>
<sequence length="143" mass="17009">MKKIIFLFLLIPAFVFAQNNENKREKIKQLKIAFITTELDLNSDEAAKFWPIYNAAENKIYDIKKIRYKAYSDYIKGKKQNEILEADAKKYINIADDCEKKIFEIKSELNQELGNTVSYKKIVNLKKAEDDFRQKLLEQYRKK</sequence>
<name>A0ABY6M223_9FLAO</name>
<evidence type="ECO:0000313" key="2">
    <source>
        <dbReference type="EMBL" id="UYW02564.1"/>
    </source>
</evidence>
<keyword evidence="1" id="KW-0732">Signal</keyword>
<feature type="chain" id="PRO_5046643831" evidence="1">
    <location>
        <begin position="18"/>
        <end position="143"/>
    </location>
</feature>
<accession>A0ABY6M223</accession>
<proteinExistence type="predicted"/>
<dbReference type="RefSeq" id="WP_264435134.1">
    <property type="nucleotide sequence ID" value="NZ_CP081495.1"/>
</dbReference>
<keyword evidence="3" id="KW-1185">Reference proteome</keyword>